<organism evidence="2 3">
    <name type="scientific">Mucuna pruriens</name>
    <name type="common">Velvet bean</name>
    <name type="synonym">Dolichos pruriens</name>
    <dbReference type="NCBI Taxonomy" id="157652"/>
    <lineage>
        <taxon>Eukaryota</taxon>
        <taxon>Viridiplantae</taxon>
        <taxon>Streptophyta</taxon>
        <taxon>Embryophyta</taxon>
        <taxon>Tracheophyta</taxon>
        <taxon>Spermatophyta</taxon>
        <taxon>Magnoliopsida</taxon>
        <taxon>eudicotyledons</taxon>
        <taxon>Gunneridae</taxon>
        <taxon>Pentapetalae</taxon>
        <taxon>rosids</taxon>
        <taxon>fabids</taxon>
        <taxon>Fabales</taxon>
        <taxon>Fabaceae</taxon>
        <taxon>Papilionoideae</taxon>
        <taxon>50 kb inversion clade</taxon>
        <taxon>NPAAA clade</taxon>
        <taxon>indigoferoid/millettioid clade</taxon>
        <taxon>Phaseoleae</taxon>
        <taxon>Mucuna</taxon>
    </lineage>
</organism>
<proteinExistence type="predicted"/>
<keyword evidence="1" id="KW-0472">Membrane</keyword>
<dbReference type="OrthoDB" id="20727at2759"/>
<keyword evidence="3" id="KW-1185">Reference proteome</keyword>
<evidence type="ECO:0000313" key="3">
    <source>
        <dbReference type="Proteomes" id="UP000257109"/>
    </source>
</evidence>
<reference evidence="2" key="1">
    <citation type="submission" date="2018-05" db="EMBL/GenBank/DDBJ databases">
        <title>Draft genome of Mucuna pruriens seed.</title>
        <authorList>
            <person name="Nnadi N.E."/>
            <person name="Vos R."/>
            <person name="Hasami M.H."/>
            <person name="Devisetty U.K."/>
            <person name="Aguiy J.C."/>
        </authorList>
    </citation>
    <scope>NUCLEOTIDE SEQUENCE [LARGE SCALE GENOMIC DNA]</scope>
    <source>
        <strain evidence="2">JCA_2017</strain>
    </source>
</reference>
<feature type="transmembrane region" description="Helical" evidence="1">
    <location>
        <begin position="101"/>
        <end position="122"/>
    </location>
</feature>
<sequence length="130" mass="14521">MATETPSFVSIGTDKVATIMTTITIANLLGKATTTPFFILPSPVNILVSIDIYLSLALQIIKLYPNLVDTVNQDGLSPLQVLAGKPNCFRSSTRMELLQRIVYTCKILTFFPTKFFFIFIIIRSRCQGRI</sequence>
<evidence type="ECO:0000256" key="1">
    <source>
        <dbReference type="SAM" id="Phobius"/>
    </source>
</evidence>
<evidence type="ECO:0000313" key="2">
    <source>
        <dbReference type="EMBL" id="RDX80539.1"/>
    </source>
</evidence>
<dbReference type="AlphaFoldDB" id="A0A371FQC0"/>
<dbReference type="STRING" id="157652.A0A371FQC0"/>
<comment type="caution">
    <text evidence="2">The sequence shown here is derived from an EMBL/GenBank/DDBJ whole genome shotgun (WGS) entry which is preliminary data.</text>
</comment>
<gene>
    <name evidence="2" type="ORF">CR513_38902</name>
</gene>
<dbReference type="EMBL" id="QJKJ01008187">
    <property type="protein sequence ID" value="RDX80539.1"/>
    <property type="molecule type" value="Genomic_DNA"/>
</dbReference>
<keyword evidence="1" id="KW-0812">Transmembrane</keyword>
<keyword evidence="1" id="KW-1133">Transmembrane helix</keyword>
<accession>A0A371FQC0</accession>
<protein>
    <submittedName>
        <fullName evidence="2">Uncharacterized protein</fullName>
    </submittedName>
</protein>
<name>A0A371FQC0_MUCPR</name>
<dbReference type="Proteomes" id="UP000257109">
    <property type="component" value="Unassembled WGS sequence"/>
</dbReference>
<feature type="non-terminal residue" evidence="2">
    <location>
        <position position="1"/>
    </location>
</feature>